<dbReference type="CAZy" id="GT4">
    <property type="family name" value="Glycosyltransferase Family 4"/>
</dbReference>
<dbReference type="GO" id="GO:0006487">
    <property type="term" value="P:protein N-linked glycosylation"/>
    <property type="evidence" value="ECO:0007669"/>
    <property type="project" value="TreeGrafter"/>
</dbReference>
<evidence type="ECO:0000313" key="3">
    <source>
        <dbReference type="Proteomes" id="UP000000346"/>
    </source>
</evidence>
<dbReference type="EMBL" id="CP001742">
    <property type="protein sequence ID" value="ADL19078.1"/>
    <property type="molecule type" value="Genomic_DNA"/>
</dbReference>
<dbReference type="Pfam" id="PF00534">
    <property type="entry name" value="Glycos_transf_1"/>
    <property type="match status" value="1"/>
</dbReference>
<name>D9Q190_ACIS3</name>
<dbReference type="Proteomes" id="UP000000346">
    <property type="component" value="Chromosome"/>
</dbReference>
<dbReference type="InParanoid" id="D9Q190"/>
<dbReference type="SUPFAM" id="SSF53756">
    <property type="entry name" value="UDP-Glycosyltransferase/glycogen phosphorylase"/>
    <property type="match status" value="1"/>
</dbReference>
<reference evidence="2 3" key="1">
    <citation type="journal article" date="2010" name="Appl. Environ. Microbiol.">
        <title>The genome sequence of the crenarchaeon Acidilobus saccharovorans supports a new order, Acidilobales, and suggests an important ecological role in terrestrial acidic hot springs.</title>
        <authorList>
            <person name="Mardanov A.V."/>
            <person name="Svetlitchnyi V.A."/>
            <person name="Beletsky A.V."/>
            <person name="Prokofeva M.I."/>
            <person name="Bonch-Osmolovskaya E.A."/>
            <person name="Ravin N.V."/>
            <person name="Skryabin K.G."/>
        </authorList>
    </citation>
    <scope>NUCLEOTIDE SEQUENCE [LARGE SCALE GENOMIC DNA]</scope>
    <source>
        <strain evidence="3">DSM 16705 / JCM 18335 / VKM B-2471 / 345-15</strain>
    </source>
</reference>
<gene>
    <name evidence="2" type="ordered locus">ASAC_0672</name>
</gene>
<evidence type="ECO:0000259" key="1">
    <source>
        <dbReference type="Pfam" id="PF00534"/>
    </source>
</evidence>
<protein>
    <submittedName>
        <fullName evidence="2">Glycosyl transferase, group 1</fullName>
    </submittedName>
</protein>
<dbReference type="AlphaFoldDB" id="D9Q190"/>
<proteinExistence type="predicted"/>
<dbReference type="Gene3D" id="3.40.50.2000">
    <property type="entry name" value="Glycogen Phosphorylase B"/>
    <property type="match status" value="1"/>
</dbReference>
<sequence>MALDTVESLFKGGFRVTLVTRRVGSWFLRRLLSMGSVQVALRRPLPTSTANIILDAVQSFPSDCGLRFNFHGDVQPVDADIIYFHQFNVDYGFRSSARVRLKLLPQWEIRRRFLERVKENNRLVLVNSTFTMAEARHFWGLTNVEVLHPPVHVERYSDWPDGPRPRRVATVHRLDDYMLKVIKEVASSLDYEFVVMGSVKNVSSLKELSRLPRNVKVIPNADEPTKKAYLQASRAYFNANMFVEGFGIAVVEGMAAGALPVVRNVGGHLDYAPEDYMFNGIDDAIDKVEKAVESWDYEKASLMRSIAQRFSLGAYTDRLINIITKFL</sequence>
<dbReference type="InterPro" id="IPR038013">
    <property type="entry name" value="ALG11"/>
</dbReference>
<accession>D9Q190</accession>
<evidence type="ECO:0000313" key="2">
    <source>
        <dbReference type="EMBL" id="ADL19078.1"/>
    </source>
</evidence>
<keyword evidence="2" id="KW-0808">Transferase</keyword>
<dbReference type="HOGENOM" id="CLU_017896_3_0_2"/>
<feature type="domain" description="Glycosyl transferase family 1" evidence="1">
    <location>
        <begin position="176"/>
        <end position="293"/>
    </location>
</feature>
<dbReference type="eggNOG" id="arCOG01403">
    <property type="taxonomic scope" value="Archaea"/>
</dbReference>
<dbReference type="GO" id="GO:0016020">
    <property type="term" value="C:membrane"/>
    <property type="evidence" value="ECO:0007669"/>
    <property type="project" value="TreeGrafter"/>
</dbReference>
<dbReference type="GO" id="GO:0004377">
    <property type="term" value="F:GDP-Man:Man(3)GlcNAc(2)-PP-Dol alpha-1,2-mannosyltransferase activity"/>
    <property type="evidence" value="ECO:0007669"/>
    <property type="project" value="InterPro"/>
</dbReference>
<keyword evidence="3" id="KW-1185">Reference proteome</keyword>
<dbReference type="InterPro" id="IPR001296">
    <property type="entry name" value="Glyco_trans_1"/>
</dbReference>
<organism evidence="2 3">
    <name type="scientific">Acidilobus saccharovorans (strain DSM 16705 / JCM 18335 / VKM B-2471 / 345-15)</name>
    <dbReference type="NCBI Taxonomy" id="666510"/>
    <lineage>
        <taxon>Archaea</taxon>
        <taxon>Thermoproteota</taxon>
        <taxon>Thermoprotei</taxon>
        <taxon>Acidilobales</taxon>
        <taxon>Acidilobaceae</taxon>
        <taxon>Acidilobus</taxon>
    </lineage>
</organism>
<dbReference type="PANTHER" id="PTHR45919:SF1">
    <property type="entry name" value="GDP-MAN:MAN(3)GLCNAC(2)-PP-DOL ALPHA-1,2-MANNOSYLTRANSFERASE"/>
    <property type="match status" value="1"/>
</dbReference>
<dbReference type="KEGG" id="asc:ASAC_0672"/>
<dbReference type="STRING" id="666510.ASAC_0672"/>
<dbReference type="PANTHER" id="PTHR45919">
    <property type="entry name" value="GDP-MAN:MAN(3)GLCNAC(2)-PP-DOL ALPHA-1,2-MANNOSYLTRANSFERASE"/>
    <property type="match status" value="1"/>
</dbReference>